<name>A0A3B1BL14_9ZZZZ</name>
<evidence type="ECO:0000313" key="3">
    <source>
        <dbReference type="EMBL" id="VAX12833.1"/>
    </source>
</evidence>
<dbReference type="EMBL" id="UOFZ01000065">
    <property type="protein sequence ID" value="VAX12833.1"/>
    <property type="molecule type" value="Genomic_DNA"/>
</dbReference>
<accession>A0A3B1BL14</accession>
<keyword evidence="1" id="KW-0472">Membrane</keyword>
<gene>
    <name evidence="3" type="ORF">MNBD_GAMMA24-2586</name>
</gene>
<keyword evidence="1" id="KW-1133">Transmembrane helix</keyword>
<dbReference type="InterPro" id="IPR013424">
    <property type="entry name" value="Ice-binding_C"/>
</dbReference>
<feature type="transmembrane region" description="Helical" evidence="1">
    <location>
        <begin position="96"/>
        <end position="112"/>
    </location>
</feature>
<evidence type="ECO:0000259" key="2">
    <source>
        <dbReference type="Pfam" id="PF07589"/>
    </source>
</evidence>
<dbReference type="NCBIfam" id="TIGR02595">
    <property type="entry name" value="PEP_CTERM"/>
    <property type="match status" value="1"/>
</dbReference>
<sequence length="119" mass="12277">SFASEGITHASVVTYSDFIFNPATPISSIWSVGGFSLDLNWMNVDYQGPSGFILSGTGMINSTSAGLDSAPGTWSFTANGDGSTFTWSSSSAVPEPAITLLLGAGLIGFGVARKMRKSA</sequence>
<dbReference type="AlphaFoldDB" id="A0A3B1BL14"/>
<keyword evidence="1" id="KW-0812">Transmembrane</keyword>
<proteinExistence type="predicted"/>
<feature type="domain" description="Ice-binding protein C-terminal" evidence="2">
    <location>
        <begin position="92"/>
        <end position="114"/>
    </location>
</feature>
<evidence type="ECO:0000256" key="1">
    <source>
        <dbReference type="SAM" id="Phobius"/>
    </source>
</evidence>
<dbReference type="Pfam" id="PF07589">
    <property type="entry name" value="PEP-CTERM"/>
    <property type="match status" value="1"/>
</dbReference>
<organism evidence="3">
    <name type="scientific">hydrothermal vent metagenome</name>
    <dbReference type="NCBI Taxonomy" id="652676"/>
    <lineage>
        <taxon>unclassified sequences</taxon>
        <taxon>metagenomes</taxon>
        <taxon>ecological metagenomes</taxon>
    </lineage>
</organism>
<feature type="non-terminal residue" evidence="3">
    <location>
        <position position="1"/>
    </location>
</feature>
<reference evidence="3" key="1">
    <citation type="submission" date="2018-06" db="EMBL/GenBank/DDBJ databases">
        <authorList>
            <person name="Zhirakovskaya E."/>
        </authorList>
    </citation>
    <scope>NUCLEOTIDE SEQUENCE</scope>
</reference>
<protein>
    <recommendedName>
        <fullName evidence="2">Ice-binding protein C-terminal domain-containing protein</fullName>
    </recommendedName>
</protein>